<evidence type="ECO:0000313" key="3">
    <source>
        <dbReference type="Proteomes" id="UP000566819"/>
    </source>
</evidence>
<proteinExistence type="predicted"/>
<dbReference type="PANTHER" id="PTHR35910:SF6">
    <property type="entry name" value="2EXR DOMAIN-CONTAINING PROTEIN"/>
    <property type="match status" value="1"/>
</dbReference>
<dbReference type="Pfam" id="PF20150">
    <property type="entry name" value="2EXR"/>
    <property type="match status" value="1"/>
</dbReference>
<dbReference type="PANTHER" id="PTHR35910">
    <property type="entry name" value="2EXR DOMAIN-CONTAINING PROTEIN"/>
    <property type="match status" value="1"/>
</dbReference>
<sequence>MAQLEQSPKEPPPEKVDCLGPAKEFKRLRELPIEIRCMIWGFAASVPRHVKLNPCAPAILHTCREARSKGQRYYTLCNKRPQERRRNWVRKNWVRKNWVIWANFDVEEFTVILDAPWPKVVRRRTAPKAISLDNFYFSDSTLQKINRLTVTLRIRVRIHPLADLITTCQLQALTVKKLITTRK</sequence>
<dbReference type="EMBL" id="JAAMPI010001982">
    <property type="protein sequence ID" value="KAF4620200.1"/>
    <property type="molecule type" value="Genomic_DNA"/>
</dbReference>
<dbReference type="AlphaFoldDB" id="A0A8H4R0V8"/>
<protein>
    <recommendedName>
        <fullName evidence="1">2EXR domain-containing protein</fullName>
    </recommendedName>
</protein>
<reference evidence="2 3" key="1">
    <citation type="submission" date="2020-03" db="EMBL/GenBank/DDBJ databases">
        <title>Draft Genome Sequence of Cudoniella acicularis.</title>
        <authorList>
            <person name="Buettner E."/>
            <person name="Kellner H."/>
        </authorList>
    </citation>
    <scope>NUCLEOTIDE SEQUENCE [LARGE SCALE GENOMIC DNA]</scope>
    <source>
        <strain evidence="2 3">DSM 108380</strain>
    </source>
</reference>
<name>A0A8H4R0V8_9HELO</name>
<evidence type="ECO:0000313" key="2">
    <source>
        <dbReference type="EMBL" id="KAF4620200.1"/>
    </source>
</evidence>
<feature type="domain" description="2EXR" evidence="1">
    <location>
        <begin position="25"/>
        <end position="89"/>
    </location>
</feature>
<evidence type="ECO:0000259" key="1">
    <source>
        <dbReference type="Pfam" id="PF20150"/>
    </source>
</evidence>
<organism evidence="2 3">
    <name type="scientific">Cudoniella acicularis</name>
    <dbReference type="NCBI Taxonomy" id="354080"/>
    <lineage>
        <taxon>Eukaryota</taxon>
        <taxon>Fungi</taxon>
        <taxon>Dikarya</taxon>
        <taxon>Ascomycota</taxon>
        <taxon>Pezizomycotina</taxon>
        <taxon>Leotiomycetes</taxon>
        <taxon>Helotiales</taxon>
        <taxon>Tricladiaceae</taxon>
        <taxon>Cudoniella</taxon>
    </lineage>
</organism>
<dbReference type="InterPro" id="IPR045518">
    <property type="entry name" value="2EXR"/>
</dbReference>
<dbReference type="Proteomes" id="UP000566819">
    <property type="component" value="Unassembled WGS sequence"/>
</dbReference>
<keyword evidence="3" id="KW-1185">Reference proteome</keyword>
<comment type="caution">
    <text evidence="2">The sequence shown here is derived from an EMBL/GenBank/DDBJ whole genome shotgun (WGS) entry which is preliminary data.</text>
</comment>
<dbReference type="OrthoDB" id="3565000at2759"/>
<gene>
    <name evidence="2" type="ORF">G7Y89_g14621</name>
</gene>
<accession>A0A8H4R0V8</accession>